<proteinExistence type="inferred from homology"/>
<feature type="domain" description="DNA methylase N-4/N-6" evidence="9">
    <location>
        <begin position="23"/>
        <end position="268"/>
    </location>
</feature>
<evidence type="ECO:0000256" key="5">
    <source>
        <dbReference type="ARBA" id="ARBA00022747"/>
    </source>
</evidence>
<evidence type="ECO:0000256" key="1">
    <source>
        <dbReference type="ARBA" id="ARBA00010203"/>
    </source>
</evidence>
<reference evidence="10 11" key="1">
    <citation type="submission" date="2016-02" db="EMBL/GenBank/DDBJ databases">
        <title>Comparison of Clostridium stercorarium subspecies using comparative genomics and transcriptomics.</title>
        <authorList>
            <person name="Schellenberg J."/>
            <person name="Thallinger G."/>
            <person name="Levin D.B."/>
            <person name="Zhang X."/>
            <person name="Alvare G."/>
            <person name="Fristensky B."/>
            <person name="Sparling R."/>
        </authorList>
    </citation>
    <scope>NUCLEOTIDE SEQUENCE [LARGE SCALE GENOMIC DNA]</scope>
    <source>
        <strain evidence="10 11">DSM 9219</strain>
    </source>
</reference>
<evidence type="ECO:0000259" key="9">
    <source>
        <dbReference type="Pfam" id="PF01555"/>
    </source>
</evidence>
<dbReference type="GO" id="GO:0008170">
    <property type="term" value="F:N-methyltransferase activity"/>
    <property type="evidence" value="ECO:0007669"/>
    <property type="project" value="InterPro"/>
</dbReference>
<dbReference type="GO" id="GO:0009307">
    <property type="term" value="P:DNA restriction-modification system"/>
    <property type="evidence" value="ECO:0007669"/>
    <property type="project" value="UniProtKB-KW"/>
</dbReference>
<dbReference type="GO" id="GO:0032259">
    <property type="term" value="P:methylation"/>
    <property type="evidence" value="ECO:0007669"/>
    <property type="project" value="UniProtKB-KW"/>
</dbReference>
<comment type="similarity">
    <text evidence="1">Belongs to the N(4)/N(6)-methyltransferase family. N(4) subfamily.</text>
</comment>
<dbReference type="InterPro" id="IPR001091">
    <property type="entry name" value="RM_Methyltransferase"/>
</dbReference>
<evidence type="ECO:0000313" key="11">
    <source>
        <dbReference type="Proteomes" id="UP000092931"/>
    </source>
</evidence>
<evidence type="ECO:0000256" key="8">
    <source>
        <dbReference type="RuleBase" id="RU362026"/>
    </source>
</evidence>
<dbReference type="GO" id="GO:0003677">
    <property type="term" value="F:DNA binding"/>
    <property type="evidence" value="ECO:0007669"/>
    <property type="project" value="UniProtKB-KW"/>
</dbReference>
<name>A0A1B1YK45_THEST</name>
<gene>
    <name evidence="10" type="ORF">CSTERLE_05800</name>
</gene>
<organism evidence="10 11">
    <name type="scientific">Thermoclostridium stercorarium subsp. leptospartum DSM 9219</name>
    <dbReference type="NCBI Taxonomy" id="1346611"/>
    <lineage>
        <taxon>Bacteria</taxon>
        <taxon>Bacillati</taxon>
        <taxon>Bacillota</taxon>
        <taxon>Clostridia</taxon>
        <taxon>Eubacteriales</taxon>
        <taxon>Oscillospiraceae</taxon>
        <taxon>Thermoclostridium</taxon>
    </lineage>
</organism>
<keyword evidence="2 10" id="KW-0489">Methyltransferase</keyword>
<dbReference type="Proteomes" id="UP000092931">
    <property type="component" value="Chromosome"/>
</dbReference>
<dbReference type="SUPFAM" id="SSF53335">
    <property type="entry name" value="S-adenosyl-L-methionine-dependent methyltransferases"/>
    <property type="match status" value="1"/>
</dbReference>
<dbReference type="GO" id="GO:0015667">
    <property type="term" value="F:site-specific DNA-methyltransferase (cytosine-N4-specific) activity"/>
    <property type="evidence" value="ECO:0007669"/>
    <property type="project" value="UniProtKB-EC"/>
</dbReference>
<dbReference type="PANTHER" id="PTHR13370:SF3">
    <property type="entry name" value="TRNA (GUANINE(10)-N2)-METHYLTRANSFERASE HOMOLOG"/>
    <property type="match status" value="1"/>
</dbReference>
<dbReference type="Gene3D" id="3.40.50.150">
    <property type="entry name" value="Vaccinia Virus protein VP39"/>
    <property type="match status" value="1"/>
</dbReference>
<keyword evidence="3" id="KW-0808">Transferase</keyword>
<evidence type="ECO:0000256" key="6">
    <source>
        <dbReference type="ARBA" id="ARBA00023125"/>
    </source>
</evidence>
<dbReference type="PRINTS" id="PR00508">
    <property type="entry name" value="S21N4MTFRASE"/>
</dbReference>
<dbReference type="InterPro" id="IPR017985">
    <property type="entry name" value="MeTrfase_CN4_CS"/>
</dbReference>
<dbReference type="EMBL" id="CP014673">
    <property type="protein sequence ID" value="ANX01123.1"/>
    <property type="molecule type" value="Genomic_DNA"/>
</dbReference>
<dbReference type="InterPro" id="IPR002941">
    <property type="entry name" value="DNA_methylase_N4/N6"/>
</dbReference>
<sequence>MKTYQKVFYKSSQDMTEIDNESVALVITSPPYPMIEMWDDIFSKQNPKVAEAFYKKDYDAAFMLIHEFLNYVWKEIYRVLIPGGIACINIGNATRTINKVFRLFTNHSRIIYNFENIGFISLPDIIWRKPTNAPNKFMGSGMYPPGAYVTFEHEYILIFRKGDKRIFKNSKDIQKRRESAYFWEERNVWFSDVWEFKGTSQNITGFTSRERSAAFPFELAYRLVNMYSIKGDTVLDPFLGTGTTLIAALASERNGIGYEIDESFSDLIHKNIMSSVAELNNYINDRLIRHINFIKNEESKGKKLYLCSHHGFSVKTKQETDIVINRISNISYTGNNCYCVDYEPIQNISQQLKMF</sequence>
<dbReference type="PANTHER" id="PTHR13370">
    <property type="entry name" value="RNA METHYLASE-RELATED"/>
    <property type="match status" value="1"/>
</dbReference>
<dbReference type="GO" id="GO:0005737">
    <property type="term" value="C:cytoplasm"/>
    <property type="evidence" value="ECO:0007669"/>
    <property type="project" value="TreeGrafter"/>
</dbReference>
<comment type="catalytic activity">
    <reaction evidence="7">
        <text>a 2'-deoxycytidine in DNA + S-adenosyl-L-methionine = an N(4)-methyl-2'-deoxycytidine in DNA + S-adenosyl-L-homocysteine + H(+)</text>
        <dbReference type="Rhea" id="RHEA:16857"/>
        <dbReference type="Rhea" id="RHEA-COMP:11369"/>
        <dbReference type="Rhea" id="RHEA-COMP:13674"/>
        <dbReference type="ChEBI" id="CHEBI:15378"/>
        <dbReference type="ChEBI" id="CHEBI:57856"/>
        <dbReference type="ChEBI" id="CHEBI:59789"/>
        <dbReference type="ChEBI" id="CHEBI:85452"/>
        <dbReference type="ChEBI" id="CHEBI:137933"/>
        <dbReference type="EC" id="2.1.1.113"/>
    </reaction>
</comment>
<evidence type="ECO:0000313" key="10">
    <source>
        <dbReference type="EMBL" id="ANX01123.1"/>
    </source>
</evidence>
<keyword evidence="4" id="KW-0949">S-adenosyl-L-methionine</keyword>
<dbReference type="REBASE" id="152983">
    <property type="entry name" value="M.Cst9219ORF5800P"/>
</dbReference>
<dbReference type="EC" id="2.1.1.-" evidence="8"/>
<evidence type="ECO:0000256" key="2">
    <source>
        <dbReference type="ARBA" id="ARBA00022603"/>
    </source>
</evidence>
<keyword evidence="6" id="KW-0238">DNA-binding</keyword>
<evidence type="ECO:0000256" key="4">
    <source>
        <dbReference type="ARBA" id="ARBA00022691"/>
    </source>
</evidence>
<accession>A0A1B1YK45</accession>
<evidence type="ECO:0000256" key="3">
    <source>
        <dbReference type="ARBA" id="ARBA00022679"/>
    </source>
</evidence>
<dbReference type="InterPro" id="IPR029063">
    <property type="entry name" value="SAM-dependent_MTases_sf"/>
</dbReference>
<dbReference type="AlphaFoldDB" id="A0A1B1YK45"/>
<protein>
    <recommendedName>
        <fullName evidence="8">Methyltransferase</fullName>
        <ecNumber evidence="8">2.1.1.-</ecNumber>
    </recommendedName>
</protein>
<evidence type="ECO:0000256" key="7">
    <source>
        <dbReference type="ARBA" id="ARBA00049120"/>
    </source>
</evidence>
<dbReference type="PROSITE" id="PS00093">
    <property type="entry name" value="N4_MTASE"/>
    <property type="match status" value="1"/>
</dbReference>
<dbReference type="Pfam" id="PF01555">
    <property type="entry name" value="N6_N4_Mtase"/>
    <property type="match status" value="1"/>
</dbReference>
<dbReference type="RefSeq" id="WP_015358905.1">
    <property type="nucleotide sequence ID" value="NZ_CP014673.1"/>
</dbReference>
<keyword evidence="5" id="KW-0680">Restriction system</keyword>